<keyword evidence="8" id="KW-0547">Nucleotide-binding</keyword>
<keyword evidence="20" id="KW-1185">Reference proteome</keyword>
<evidence type="ECO:0000256" key="8">
    <source>
        <dbReference type="ARBA" id="ARBA00022741"/>
    </source>
</evidence>
<dbReference type="PROSITE" id="PS51473">
    <property type="entry name" value="GNK2"/>
    <property type="match status" value="2"/>
</dbReference>
<evidence type="ECO:0000256" key="7">
    <source>
        <dbReference type="ARBA" id="ARBA00022737"/>
    </source>
</evidence>
<keyword evidence="4" id="KW-0808">Transferase</keyword>
<keyword evidence="13" id="KW-0325">Glycoprotein</keyword>
<proteinExistence type="predicted"/>
<dbReference type="Proteomes" id="UP000636709">
    <property type="component" value="Unassembled WGS sequence"/>
</dbReference>
<keyword evidence="11" id="KW-1133">Transmembrane helix</keyword>
<dbReference type="Gene3D" id="3.30.200.20">
    <property type="entry name" value="Phosphorylase Kinase, domain 1"/>
    <property type="match status" value="1"/>
</dbReference>
<dbReference type="Gene3D" id="3.30.430.20">
    <property type="entry name" value="Gnk2 domain, C-X8-C-X2-C motif"/>
    <property type="match status" value="2"/>
</dbReference>
<keyword evidence="12" id="KW-0472">Membrane</keyword>
<evidence type="ECO:0000256" key="4">
    <source>
        <dbReference type="ARBA" id="ARBA00022679"/>
    </source>
</evidence>
<dbReference type="AlphaFoldDB" id="A0A835ARF3"/>
<evidence type="ECO:0000256" key="5">
    <source>
        <dbReference type="ARBA" id="ARBA00022692"/>
    </source>
</evidence>
<evidence type="ECO:0000256" key="10">
    <source>
        <dbReference type="ARBA" id="ARBA00022840"/>
    </source>
</evidence>
<comment type="catalytic activity">
    <reaction evidence="15">
        <text>L-seryl-[protein] + ATP = O-phospho-L-seryl-[protein] + ADP + H(+)</text>
        <dbReference type="Rhea" id="RHEA:17989"/>
        <dbReference type="Rhea" id="RHEA-COMP:9863"/>
        <dbReference type="Rhea" id="RHEA-COMP:11604"/>
        <dbReference type="ChEBI" id="CHEBI:15378"/>
        <dbReference type="ChEBI" id="CHEBI:29999"/>
        <dbReference type="ChEBI" id="CHEBI:30616"/>
        <dbReference type="ChEBI" id="CHEBI:83421"/>
        <dbReference type="ChEBI" id="CHEBI:456216"/>
        <dbReference type="EC" id="2.7.11.1"/>
    </reaction>
</comment>
<dbReference type="InterPro" id="IPR002902">
    <property type="entry name" value="GNK2"/>
</dbReference>
<dbReference type="InterPro" id="IPR001245">
    <property type="entry name" value="Ser-Thr/Tyr_kinase_cat_dom"/>
</dbReference>
<evidence type="ECO:0000256" key="15">
    <source>
        <dbReference type="ARBA" id="ARBA00048679"/>
    </source>
</evidence>
<evidence type="ECO:0000259" key="18">
    <source>
        <dbReference type="PROSITE" id="PS51473"/>
    </source>
</evidence>
<organism evidence="19 20">
    <name type="scientific">Digitaria exilis</name>
    <dbReference type="NCBI Taxonomy" id="1010633"/>
    <lineage>
        <taxon>Eukaryota</taxon>
        <taxon>Viridiplantae</taxon>
        <taxon>Streptophyta</taxon>
        <taxon>Embryophyta</taxon>
        <taxon>Tracheophyta</taxon>
        <taxon>Spermatophyta</taxon>
        <taxon>Magnoliopsida</taxon>
        <taxon>Liliopsida</taxon>
        <taxon>Poales</taxon>
        <taxon>Poaceae</taxon>
        <taxon>PACMAD clade</taxon>
        <taxon>Panicoideae</taxon>
        <taxon>Panicodae</taxon>
        <taxon>Paniceae</taxon>
        <taxon>Anthephorinae</taxon>
        <taxon>Digitaria</taxon>
    </lineage>
</organism>
<keyword evidence="9" id="KW-0418">Kinase</keyword>
<gene>
    <name evidence="19" type="ORF">HU200_048755</name>
</gene>
<evidence type="ECO:0000313" key="20">
    <source>
        <dbReference type="Proteomes" id="UP000636709"/>
    </source>
</evidence>
<evidence type="ECO:0000256" key="14">
    <source>
        <dbReference type="ARBA" id="ARBA00047899"/>
    </source>
</evidence>
<dbReference type="InterPro" id="IPR011009">
    <property type="entry name" value="Kinase-like_dom_sf"/>
</dbReference>
<dbReference type="PROSITE" id="PS50011">
    <property type="entry name" value="PROTEIN_KINASE_DOM"/>
    <property type="match status" value="1"/>
</dbReference>
<dbReference type="SUPFAM" id="SSF56112">
    <property type="entry name" value="Protein kinase-like (PK-like)"/>
    <property type="match status" value="1"/>
</dbReference>
<protein>
    <recommendedName>
        <fullName evidence="2">non-specific serine/threonine protein kinase</fullName>
        <ecNumber evidence="2">2.7.11.1</ecNumber>
    </recommendedName>
</protein>
<evidence type="ECO:0000256" key="16">
    <source>
        <dbReference type="SAM" id="SignalP"/>
    </source>
</evidence>
<keyword evidence="7" id="KW-0677">Repeat</keyword>
<evidence type="ECO:0000256" key="9">
    <source>
        <dbReference type="ARBA" id="ARBA00022777"/>
    </source>
</evidence>
<feature type="signal peptide" evidence="16">
    <location>
        <begin position="1"/>
        <end position="17"/>
    </location>
</feature>
<comment type="catalytic activity">
    <reaction evidence="14">
        <text>L-threonyl-[protein] + ATP = O-phospho-L-threonyl-[protein] + ADP + H(+)</text>
        <dbReference type="Rhea" id="RHEA:46608"/>
        <dbReference type="Rhea" id="RHEA-COMP:11060"/>
        <dbReference type="Rhea" id="RHEA-COMP:11605"/>
        <dbReference type="ChEBI" id="CHEBI:15378"/>
        <dbReference type="ChEBI" id="CHEBI:30013"/>
        <dbReference type="ChEBI" id="CHEBI:30616"/>
        <dbReference type="ChEBI" id="CHEBI:61977"/>
        <dbReference type="ChEBI" id="CHEBI:456216"/>
        <dbReference type="EC" id="2.7.11.1"/>
    </reaction>
</comment>
<dbReference type="OrthoDB" id="687646at2759"/>
<accession>A0A835ARF3</accession>
<dbReference type="PANTHER" id="PTHR27002">
    <property type="entry name" value="RECEPTOR-LIKE SERINE/THREONINE-PROTEIN KINASE SD1-8"/>
    <property type="match status" value="1"/>
</dbReference>
<dbReference type="InterPro" id="IPR008271">
    <property type="entry name" value="Ser/Thr_kinase_AS"/>
</dbReference>
<dbReference type="InterPro" id="IPR000719">
    <property type="entry name" value="Prot_kinase_dom"/>
</dbReference>
<dbReference type="GO" id="GO:0004674">
    <property type="term" value="F:protein serine/threonine kinase activity"/>
    <property type="evidence" value="ECO:0007669"/>
    <property type="project" value="UniProtKB-KW"/>
</dbReference>
<comment type="subcellular location">
    <subcellularLocation>
        <location evidence="1">Membrane</location>
        <topology evidence="1">Single-pass membrane protein</topology>
    </subcellularLocation>
</comment>
<evidence type="ECO:0000256" key="1">
    <source>
        <dbReference type="ARBA" id="ARBA00004167"/>
    </source>
</evidence>
<feature type="domain" description="Gnk2-homologous" evidence="18">
    <location>
        <begin position="143"/>
        <end position="248"/>
    </location>
</feature>
<keyword evidence="6 16" id="KW-0732">Signal</keyword>
<dbReference type="EMBL" id="JACEFO010002208">
    <property type="protein sequence ID" value="KAF8673205.1"/>
    <property type="molecule type" value="Genomic_DNA"/>
</dbReference>
<dbReference type="GO" id="GO:0005524">
    <property type="term" value="F:ATP binding"/>
    <property type="evidence" value="ECO:0007669"/>
    <property type="project" value="UniProtKB-KW"/>
</dbReference>
<reference evidence="19" key="1">
    <citation type="submission" date="2020-07" db="EMBL/GenBank/DDBJ databases">
        <title>Genome sequence and genetic diversity analysis of an under-domesticated orphan crop, white fonio (Digitaria exilis).</title>
        <authorList>
            <person name="Bennetzen J.L."/>
            <person name="Chen S."/>
            <person name="Ma X."/>
            <person name="Wang X."/>
            <person name="Yssel A.E.J."/>
            <person name="Chaluvadi S.R."/>
            <person name="Johnson M."/>
            <person name="Gangashetty P."/>
            <person name="Hamidou F."/>
            <person name="Sanogo M.D."/>
            <person name="Zwaenepoel A."/>
            <person name="Wallace J."/>
            <person name="Van De Peer Y."/>
            <person name="Van Deynze A."/>
        </authorList>
    </citation>
    <scope>NUCLEOTIDE SEQUENCE</scope>
    <source>
        <tissue evidence="19">Leaves</tissue>
    </source>
</reference>
<evidence type="ECO:0000256" key="11">
    <source>
        <dbReference type="ARBA" id="ARBA00022989"/>
    </source>
</evidence>
<dbReference type="InterPro" id="IPR038408">
    <property type="entry name" value="GNK2_sf"/>
</dbReference>
<keyword evidence="5" id="KW-0812">Transmembrane</keyword>
<keyword evidence="3" id="KW-0723">Serine/threonine-protein kinase</keyword>
<keyword evidence="10" id="KW-0067">ATP-binding</keyword>
<dbReference type="FunFam" id="1.10.510.10:FF:001023">
    <property type="entry name" value="Os07g0541700 protein"/>
    <property type="match status" value="1"/>
</dbReference>
<evidence type="ECO:0000256" key="12">
    <source>
        <dbReference type="ARBA" id="ARBA00023136"/>
    </source>
</evidence>
<dbReference type="Pfam" id="PF07714">
    <property type="entry name" value="PK_Tyr_Ser-Thr"/>
    <property type="match status" value="1"/>
</dbReference>
<comment type="caution">
    <text evidence="19">The sequence shown here is derived from an EMBL/GenBank/DDBJ whole genome shotgun (WGS) entry which is preliminary data.</text>
</comment>
<evidence type="ECO:0000256" key="2">
    <source>
        <dbReference type="ARBA" id="ARBA00012513"/>
    </source>
</evidence>
<dbReference type="GO" id="GO:0005886">
    <property type="term" value="C:plasma membrane"/>
    <property type="evidence" value="ECO:0007669"/>
    <property type="project" value="TreeGrafter"/>
</dbReference>
<sequence length="453" mass="49656">MVAVLLLLLGFLPTIKGELLGKLCDGNSPGELYNEFYHYNLLVLSATLPNDTSSSQNLSAKGSVGVDQGTMYGLALCRGDANSSVCGDCISAAFEAIQQGCTNNTEMVVFYDLCLLSLSDQDLTDAGSYSEIVYGVINTMNTTEAKLPGWDHSNGFSISQIVQDLLLETSMPPAYVYPARRYVTAFMDATVNNPLLYSMAQCMPDLISNDCWNCLTNITEIAMASFAGQQRGGVFTVRCVLRYDTNVFYSGKPMLLIGPAAVSESTLPSIAMPKLKHTSKKDDCIPFPLNVDPQKGPQDKAKMNVEADADETLLWQIEGRVSEFKVYDFSQVMEATSNFSERNKLGQGGFGPVYKGQLPEGLDIAVKRLASRSVQGFTEFKNEIELIAKLQHTNLIYNINFCDVRLRVIHRDLKASNILLDCKMNPKISDFGLAKICSTNDTEGNTERIAGTL</sequence>
<dbReference type="EC" id="2.7.11.1" evidence="2"/>
<dbReference type="Pfam" id="PF00069">
    <property type="entry name" value="Pkinase"/>
    <property type="match status" value="1"/>
</dbReference>
<dbReference type="Pfam" id="PF01657">
    <property type="entry name" value="Stress-antifung"/>
    <property type="match status" value="2"/>
</dbReference>
<evidence type="ECO:0000313" key="19">
    <source>
        <dbReference type="EMBL" id="KAF8673205.1"/>
    </source>
</evidence>
<evidence type="ECO:0000256" key="3">
    <source>
        <dbReference type="ARBA" id="ARBA00022527"/>
    </source>
</evidence>
<evidence type="ECO:0000256" key="6">
    <source>
        <dbReference type="ARBA" id="ARBA00022729"/>
    </source>
</evidence>
<evidence type="ECO:0000259" key="17">
    <source>
        <dbReference type="PROSITE" id="PS50011"/>
    </source>
</evidence>
<dbReference type="Gene3D" id="1.10.510.10">
    <property type="entry name" value="Transferase(Phosphotransferase) domain 1"/>
    <property type="match status" value="1"/>
</dbReference>
<feature type="chain" id="PRO_5032527576" description="non-specific serine/threonine protein kinase" evidence="16">
    <location>
        <begin position="18"/>
        <end position="453"/>
    </location>
</feature>
<dbReference type="PROSITE" id="PS00108">
    <property type="entry name" value="PROTEIN_KINASE_ST"/>
    <property type="match status" value="1"/>
</dbReference>
<feature type="domain" description="Protein kinase" evidence="17">
    <location>
        <begin position="223"/>
        <end position="453"/>
    </location>
</feature>
<feature type="domain" description="Gnk2-homologous" evidence="18">
    <location>
        <begin position="19"/>
        <end position="123"/>
    </location>
</feature>
<evidence type="ECO:0000256" key="13">
    <source>
        <dbReference type="ARBA" id="ARBA00023180"/>
    </source>
</evidence>
<dbReference type="CDD" id="cd23509">
    <property type="entry name" value="Gnk2-like"/>
    <property type="match status" value="2"/>
</dbReference>
<dbReference type="PANTHER" id="PTHR27002:SF931">
    <property type="entry name" value="CYSTEINE-RICH RECEPTOR-LIKE PROTEIN KINASE 10"/>
    <property type="match status" value="1"/>
</dbReference>
<name>A0A835ARF3_9POAL</name>